<dbReference type="EMBL" id="JAFIQS010000005">
    <property type="protein sequence ID" value="KAG5168640.1"/>
    <property type="molecule type" value="Genomic_DNA"/>
</dbReference>
<gene>
    <name evidence="1" type="ORF">JR316_005187</name>
    <name evidence="2" type="ORF">JR316_005192</name>
</gene>
<protein>
    <submittedName>
        <fullName evidence="2">Uncharacterized protein</fullName>
    </submittedName>
</protein>
<evidence type="ECO:0000313" key="2">
    <source>
        <dbReference type="EMBL" id="KAG5168640.1"/>
    </source>
</evidence>
<evidence type="ECO:0000313" key="1">
    <source>
        <dbReference type="EMBL" id="KAG5168635.1"/>
    </source>
</evidence>
<proteinExistence type="predicted"/>
<name>A0A8H7XVF2_PSICU</name>
<comment type="caution">
    <text evidence="2">The sequence shown here is derived from an EMBL/GenBank/DDBJ whole genome shotgun (WGS) entry which is preliminary data.</text>
</comment>
<sequence length="169" mass="19117">MAYRCSHPEVELKALDIFNTKSDRDQHNTLLDLLDVYPDWVVWAPKLDHARLVEHFRRMESIPSKRNEVPPLRMLQVSLERFVLQALIDIAVSSKPSLTSAKMMIQNCTPTQRHTGCTSDSGCLPYSSERYSLEISLETPVSSALKEENGFLSVLPLFAAILDLPQSMS</sequence>
<accession>A0A8H7XVF2</accession>
<reference evidence="2" key="1">
    <citation type="submission" date="2021-02" db="EMBL/GenBank/DDBJ databases">
        <title>Psilocybe cubensis genome.</title>
        <authorList>
            <person name="Mckernan K.J."/>
            <person name="Crawford S."/>
            <person name="Trippe A."/>
            <person name="Kane L.T."/>
            <person name="Mclaughlin S."/>
        </authorList>
    </citation>
    <scope>NUCLEOTIDE SEQUENCE [LARGE SCALE GENOMIC DNA]</scope>
    <source>
        <strain evidence="2">MGC-MH-2018</strain>
    </source>
</reference>
<dbReference type="AlphaFoldDB" id="A0A8H7XVF2"/>
<dbReference type="EMBL" id="JAFIQS010000005">
    <property type="protein sequence ID" value="KAG5168635.1"/>
    <property type="molecule type" value="Genomic_DNA"/>
</dbReference>
<organism evidence="2">
    <name type="scientific">Psilocybe cubensis</name>
    <name type="common">Psychedelic mushroom</name>
    <name type="synonym">Stropharia cubensis</name>
    <dbReference type="NCBI Taxonomy" id="181762"/>
    <lineage>
        <taxon>Eukaryota</taxon>
        <taxon>Fungi</taxon>
        <taxon>Dikarya</taxon>
        <taxon>Basidiomycota</taxon>
        <taxon>Agaricomycotina</taxon>
        <taxon>Agaricomycetes</taxon>
        <taxon>Agaricomycetidae</taxon>
        <taxon>Agaricales</taxon>
        <taxon>Agaricineae</taxon>
        <taxon>Strophariaceae</taxon>
        <taxon>Psilocybe</taxon>
    </lineage>
</organism>